<organism evidence="1 2">
    <name type="scientific">Sodiomyces alkalinus (strain CBS 110278 / VKM F-3762 / F11)</name>
    <name type="common">Alkaliphilic filamentous fungus</name>
    <dbReference type="NCBI Taxonomy" id="1314773"/>
    <lineage>
        <taxon>Eukaryota</taxon>
        <taxon>Fungi</taxon>
        <taxon>Dikarya</taxon>
        <taxon>Ascomycota</taxon>
        <taxon>Pezizomycotina</taxon>
        <taxon>Sordariomycetes</taxon>
        <taxon>Hypocreomycetidae</taxon>
        <taxon>Glomerellales</taxon>
        <taxon>Plectosphaerellaceae</taxon>
        <taxon>Sodiomyces</taxon>
    </lineage>
</organism>
<dbReference type="AlphaFoldDB" id="A0A3N2Q1J4"/>
<sequence length="194" mass="21523">MWGPEVITWVVLFPYFVQEAPERMSCYWNLPASKATNLVSDIVRQANLDIPSAYQPHYPLPEKVERAEDGRADGYLRAGEPPTRIDKGVSSRVMGDALGQTGAFATAGSVGFPEAYRDSTHESRSCSFQRIKRINYRGGASPSAGPHTLIRTEYDLSHSGHHHTPVHCNHPSLQIKGTNHFQNLGNPQVPQCWA</sequence>
<proteinExistence type="predicted"/>
<keyword evidence="2" id="KW-1185">Reference proteome</keyword>
<dbReference type="GeneID" id="39583286"/>
<dbReference type="Proteomes" id="UP000272025">
    <property type="component" value="Unassembled WGS sequence"/>
</dbReference>
<gene>
    <name evidence="1" type="ORF">SODALDRAFT_376362</name>
</gene>
<accession>A0A3N2Q1J4</accession>
<dbReference type="EMBL" id="ML119052">
    <property type="protein sequence ID" value="ROT40576.1"/>
    <property type="molecule type" value="Genomic_DNA"/>
</dbReference>
<evidence type="ECO:0000313" key="1">
    <source>
        <dbReference type="EMBL" id="ROT40576.1"/>
    </source>
</evidence>
<protein>
    <submittedName>
        <fullName evidence="1">Uncharacterized protein</fullName>
    </submittedName>
</protein>
<evidence type="ECO:0000313" key="2">
    <source>
        <dbReference type="Proteomes" id="UP000272025"/>
    </source>
</evidence>
<dbReference type="RefSeq" id="XP_028468382.1">
    <property type="nucleotide sequence ID" value="XM_028614809.1"/>
</dbReference>
<reference evidence="1 2" key="1">
    <citation type="journal article" date="2018" name="Mol. Ecol.">
        <title>The obligate alkalophilic soda-lake fungus Sodiomyces alkalinus has shifted to a protein diet.</title>
        <authorList>
            <person name="Grum-Grzhimaylo A.A."/>
            <person name="Falkoski D.L."/>
            <person name="van den Heuvel J."/>
            <person name="Valero-Jimenez C.A."/>
            <person name="Min B."/>
            <person name="Choi I.G."/>
            <person name="Lipzen A."/>
            <person name="Daum C.G."/>
            <person name="Aanen D.K."/>
            <person name="Tsang A."/>
            <person name="Henrissat B."/>
            <person name="Bilanenko E.N."/>
            <person name="de Vries R.P."/>
            <person name="van Kan J.A.L."/>
            <person name="Grigoriev I.V."/>
            <person name="Debets A.J.M."/>
        </authorList>
    </citation>
    <scope>NUCLEOTIDE SEQUENCE [LARGE SCALE GENOMIC DNA]</scope>
    <source>
        <strain evidence="1 2">F11</strain>
    </source>
</reference>
<name>A0A3N2Q1J4_SODAK</name>